<keyword evidence="4" id="KW-1133">Transmembrane helix</keyword>
<feature type="transmembrane region" description="Helical" evidence="4">
    <location>
        <begin position="510"/>
        <end position="530"/>
    </location>
</feature>
<feature type="transmembrane region" description="Helical" evidence="4">
    <location>
        <begin position="213"/>
        <end position="229"/>
    </location>
</feature>
<name>A0A097ERZ5_9LEPT</name>
<protein>
    <submittedName>
        <fullName evidence="7">Chemotaxis protein</fullName>
    </submittedName>
</protein>
<dbReference type="GO" id="GO:0004888">
    <property type="term" value="F:transmembrane signaling receptor activity"/>
    <property type="evidence" value="ECO:0007669"/>
    <property type="project" value="TreeGrafter"/>
</dbReference>
<feature type="domain" description="Methyl-accepting transducer" evidence="5">
    <location>
        <begin position="589"/>
        <end position="853"/>
    </location>
</feature>
<feature type="transmembrane region" description="Helical" evidence="4">
    <location>
        <begin position="37"/>
        <end position="61"/>
    </location>
</feature>
<organism evidence="7 8">
    <name type="scientific">Leptospira santarosai serovar Shermani str. LT 821</name>
    <dbReference type="NCBI Taxonomy" id="758847"/>
    <lineage>
        <taxon>Bacteria</taxon>
        <taxon>Pseudomonadati</taxon>
        <taxon>Spirochaetota</taxon>
        <taxon>Spirochaetia</taxon>
        <taxon>Leptospirales</taxon>
        <taxon>Leptospiraceae</taxon>
        <taxon>Leptospira</taxon>
    </lineage>
</organism>
<reference evidence="7 8" key="1">
    <citation type="journal article" date="2012" name="Gene">
        <title>Sequence of Leptospira santarosai serovar Shermani genome and prediction of virulence-associated genes.</title>
        <authorList>
            <person name="Chou L.F."/>
            <person name="Chen Y.T."/>
            <person name="Lu C.W."/>
            <person name="Ko Y.C."/>
            <person name="Tang C.Y."/>
            <person name="Pan M.J."/>
            <person name="Tian Y.C."/>
            <person name="Chiu C.H."/>
            <person name="Hung C.C."/>
            <person name="Yang C.W."/>
        </authorList>
    </citation>
    <scope>NUCLEOTIDE SEQUENCE [LARGE SCALE GENOMIC DNA]</scope>
    <source>
        <strain evidence="7">LT 821</strain>
    </source>
</reference>
<reference evidence="7 8" key="2">
    <citation type="journal article" date="2014" name="Emerg. Microbes Infect.">
        <title>Potential impact on kidney infection: a whole-genome analysis of Leptospira santarosai serovar Shermani.</title>
        <authorList>
            <person name="Chou L.F."/>
            <person name="Chen T.W."/>
            <person name="Ko Y.C."/>
            <person name="Pan M.J."/>
            <person name="Tian Y.C."/>
            <person name="Chiu C.H."/>
            <person name="Tang P."/>
            <person name="Hung C.C."/>
            <person name="Yang C.W."/>
        </authorList>
    </citation>
    <scope>NUCLEOTIDE SEQUENCE</scope>
    <source>
        <strain evidence="7 8">LT 821</strain>
    </source>
</reference>
<evidence type="ECO:0000313" key="8">
    <source>
        <dbReference type="Proteomes" id="UP000035800"/>
    </source>
</evidence>
<feature type="transmembrane region" description="Helical" evidence="4">
    <location>
        <begin position="6"/>
        <end position="30"/>
    </location>
</feature>
<keyword evidence="4" id="KW-0812">Transmembrane</keyword>
<dbReference type="Pfam" id="PF00672">
    <property type="entry name" value="HAMP"/>
    <property type="match status" value="1"/>
</dbReference>
<dbReference type="PROSITE" id="PS50885">
    <property type="entry name" value="HAMP"/>
    <property type="match status" value="1"/>
</dbReference>
<gene>
    <name evidence="7" type="ORF">LSS_20775</name>
</gene>
<dbReference type="GeneID" id="29740881"/>
<dbReference type="InterPro" id="IPR003660">
    <property type="entry name" value="HAMP_dom"/>
</dbReference>
<dbReference type="SUPFAM" id="SSF58104">
    <property type="entry name" value="Methyl-accepting chemotaxis protein (MCP) signaling domain"/>
    <property type="match status" value="1"/>
</dbReference>
<dbReference type="PANTHER" id="PTHR43531:SF11">
    <property type="entry name" value="METHYL-ACCEPTING CHEMOTAXIS PROTEIN 3"/>
    <property type="match status" value="1"/>
</dbReference>
<feature type="transmembrane region" description="Helical" evidence="4">
    <location>
        <begin position="141"/>
        <end position="162"/>
    </location>
</feature>
<dbReference type="PROSITE" id="PS50111">
    <property type="entry name" value="CHEMOTAXIS_TRANSDUC_2"/>
    <property type="match status" value="1"/>
</dbReference>
<feature type="transmembrane region" description="Helical" evidence="4">
    <location>
        <begin position="236"/>
        <end position="260"/>
    </location>
</feature>
<dbReference type="GO" id="GO:0005886">
    <property type="term" value="C:plasma membrane"/>
    <property type="evidence" value="ECO:0007669"/>
    <property type="project" value="TreeGrafter"/>
</dbReference>
<accession>A0A097ERZ5</accession>
<keyword evidence="3" id="KW-0807">Transducer</keyword>
<evidence type="ECO:0000256" key="3">
    <source>
        <dbReference type="PROSITE-ProRule" id="PRU00284"/>
    </source>
</evidence>
<dbReference type="SMART" id="SM00283">
    <property type="entry name" value="MA"/>
    <property type="match status" value="1"/>
</dbReference>
<dbReference type="EMBL" id="CP006694">
    <property type="protein sequence ID" value="AIT10712.1"/>
    <property type="molecule type" value="Genomic_DNA"/>
</dbReference>
<evidence type="ECO:0000256" key="2">
    <source>
        <dbReference type="ARBA" id="ARBA00029447"/>
    </source>
</evidence>
<evidence type="ECO:0000259" key="5">
    <source>
        <dbReference type="PROSITE" id="PS50111"/>
    </source>
</evidence>
<keyword evidence="1" id="KW-0145">Chemotaxis</keyword>
<dbReference type="Pfam" id="PF00015">
    <property type="entry name" value="MCPsignal"/>
    <property type="match status" value="1"/>
</dbReference>
<comment type="similarity">
    <text evidence="2">Belongs to the methyl-accepting chemotaxis (MCP) protein family.</text>
</comment>
<proteinExistence type="inferred from homology"/>
<dbReference type="InterPro" id="IPR051310">
    <property type="entry name" value="MCP_chemotaxis"/>
</dbReference>
<dbReference type="PANTHER" id="PTHR43531">
    <property type="entry name" value="PROTEIN ICFG"/>
    <property type="match status" value="1"/>
</dbReference>
<evidence type="ECO:0000259" key="6">
    <source>
        <dbReference type="PROSITE" id="PS50885"/>
    </source>
</evidence>
<dbReference type="GO" id="GO:0007165">
    <property type="term" value="P:signal transduction"/>
    <property type="evidence" value="ECO:0007669"/>
    <property type="project" value="UniProtKB-KW"/>
</dbReference>
<dbReference type="InterPro" id="IPR004089">
    <property type="entry name" value="MCPsignal_dom"/>
</dbReference>
<dbReference type="CDD" id="cd06225">
    <property type="entry name" value="HAMP"/>
    <property type="match status" value="1"/>
</dbReference>
<dbReference type="AlphaFoldDB" id="A0A097ERZ5"/>
<sequence>MDLTYLNYFSLASLIGILFIGFTAFFFFSIQEKASGTIYLSVGLLFLGILHVGYMAGFPFYASWSVFHRWIVIPSPFLGVLFLVMFFFQYPQPVSKRIMIPAFSIALLGVVFICIWYFYESFSAKRVFYFSGHYWDFQVNFFYKIYAIAIIFYTFLFAAIGTWRMITLKGKDRIITGIVLIPMTSIILIPGVFNAMSRDGSVSRELYQTVLDISLVTGLFVVLVGYINYTSEKTSILSRITGITLATFFLILQIVSIFIFNQYEESYDLIKKTETRLAAANLEVSKDLEYVFQYDPATDSIASPFPGNSQQPDESVLREFRFFKIAHNLFELPSLPNEEFKQSAEDILKNSPSGFDAYKAGVKEYLSSKKESQLSGKDIESFFDNLQNTLVVLRNKHFHLPPKEKNDPTSLDKLFQSKVPGINGYLKELKKFALDASVTDSAKRDKIFDTFLTQIRKPDERTYKGERVYELNGPIPKHYISYFYVSGGKIYEVGFRYQSLREYLHPTGKILYISAICILFLVLFGFRFFFQGALLNPLDDVVVGLREANSGNLEYRLQIKVEDEIGFIARSFNKMANSIQTTRKRLHSSAETLDTSVTDFSEFTTLTSAKMESQAASLEEVNAVIESLSKASEKNVDSIRVQNENLIELNQKSEVLLDVIAKISEYSKGLDTNAKESKLEMEVVKKSVEKTGEFLKNISNSFQRVDEINRILGEIANKTNLLSLNASIEAARAGTAGRGFAVVAQEVSKLAEFTATNAKMISKVVQESLEFIEEANVASRDTGHSTENQSVKINLTVSKIEEMNRLYERGRTIVNDFVRNLERVKKLSDELFYSTEEQMTGHKEMMKAMLELEKEVNEITQESGKIQDGISRIKTQSSDLKALSVV</sequence>
<feature type="transmembrane region" description="Helical" evidence="4">
    <location>
        <begin position="100"/>
        <end position="119"/>
    </location>
</feature>
<evidence type="ECO:0000313" key="7">
    <source>
        <dbReference type="EMBL" id="AIT10712.1"/>
    </source>
</evidence>
<dbReference type="GO" id="GO:0006935">
    <property type="term" value="P:chemotaxis"/>
    <property type="evidence" value="ECO:0007669"/>
    <property type="project" value="UniProtKB-KW"/>
</dbReference>
<feature type="transmembrane region" description="Helical" evidence="4">
    <location>
        <begin position="67"/>
        <end position="88"/>
    </location>
</feature>
<dbReference type="RefSeq" id="WP_004487853.1">
    <property type="nucleotide sequence ID" value="NZ_CP006694.1"/>
</dbReference>
<dbReference type="Proteomes" id="UP000035800">
    <property type="component" value="Chromosome I"/>
</dbReference>
<dbReference type="Gene3D" id="1.10.287.950">
    <property type="entry name" value="Methyl-accepting chemotaxis protein"/>
    <property type="match status" value="1"/>
</dbReference>
<keyword evidence="4" id="KW-0472">Membrane</keyword>
<dbReference type="FunFam" id="1.10.287.950:FF:000006">
    <property type="entry name" value="Methyl-accepting chemotaxis protein signaling domain protein"/>
    <property type="match status" value="1"/>
</dbReference>
<evidence type="ECO:0000256" key="1">
    <source>
        <dbReference type="ARBA" id="ARBA00022500"/>
    </source>
</evidence>
<dbReference type="STRING" id="758847.LSS_20775"/>
<feature type="transmembrane region" description="Helical" evidence="4">
    <location>
        <begin position="174"/>
        <end position="193"/>
    </location>
</feature>
<evidence type="ECO:0000256" key="4">
    <source>
        <dbReference type="SAM" id="Phobius"/>
    </source>
</evidence>
<dbReference type="KEGG" id="lst:LSS_20775"/>
<feature type="domain" description="HAMP" evidence="6">
    <location>
        <begin position="532"/>
        <end position="584"/>
    </location>
</feature>
<dbReference type="SMART" id="SM00304">
    <property type="entry name" value="HAMP"/>
    <property type="match status" value="1"/>
</dbReference>